<feature type="region of interest" description="Disordered" evidence="1">
    <location>
        <begin position="128"/>
        <end position="155"/>
    </location>
</feature>
<dbReference type="EMBL" id="JAQBIE010000004">
    <property type="protein sequence ID" value="MDB6176853.1"/>
    <property type="molecule type" value="Genomic_DNA"/>
</dbReference>
<reference evidence="3" key="1">
    <citation type="submission" date="2022-12" db="EMBL/GenBank/DDBJ databases">
        <title>Paracoccus onchidii sp. nov., isolated from a marine invertebrate from the South China Sea.</title>
        <authorList>
            <person name="Xu S."/>
            <person name="Liu Z."/>
            <person name="Xu Y."/>
        </authorList>
    </citation>
    <scope>NUCLEOTIDE SEQUENCE</scope>
    <source>
        <strain evidence="3">Z330</strain>
    </source>
</reference>
<feature type="compositionally biased region" description="Pro residues" evidence="1">
    <location>
        <begin position="190"/>
        <end position="199"/>
    </location>
</feature>
<proteinExistence type="predicted"/>
<evidence type="ECO:0000256" key="1">
    <source>
        <dbReference type="SAM" id="MobiDB-lite"/>
    </source>
</evidence>
<dbReference type="GO" id="GO:0061711">
    <property type="term" value="F:tRNA N(6)-L-threonylcarbamoyladenine synthase activity"/>
    <property type="evidence" value="ECO:0007669"/>
    <property type="project" value="UniProtKB-EC"/>
</dbReference>
<dbReference type="SUPFAM" id="SSF53067">
    <property type="entry name" value="Actin-like ATPase domain"/>
    <property type="match status" value="1"/>
</dbReference>
<feature type="region of interest" description="Disordered" evidence="1">
    <location>
        <begin position="176"/>
        <end position="199"/>
    </location>
</feature>
<dbReference type="Gene3D" id="3.30.420.40">
    <property type="match status" value="2"/>
</dbReference>
<dbReference type="InterPro" id="IPR043129">
    <property type="entry name" value="ATPase_NBD"/>
</dbReference>
<keyword evidence="3" id="KW-0012">Acyltransferase</keyword>
<comment type="caution">
    <text evidence="3">The sequence shown here is derived from an EMBL/GenBank/DDBJ whole genome shotgun (WGS) entry which is preliminary data.</text>
</comment>
<keyword evidence="3" id="KW-0808">Transferase</keyword>
<organism evidence="3 4">
    <name type="scientific">Paracoccus onchidii</name>
    <dbReference type="NCBI Taxonomy" id="3017813"/>
    <lineage>
        <taxon>Bacteria</taxon>
        <taxon>Pseudomonadati</taxon>
        <taxon>Pseudomonadota</taxon>
        <taxon>Alphaproteobacteria</taxon>
        <taxon>Rhodobacterales</taxon>
        <taxon>Paracoccaceae</taxon>
        <taxon>Paracoccus</taxon>
    </lineage>
</organism>
<keyword evidence="4" id="KW-1185">Reference proteome</keyword>
<name>A0ABT4ZBW1_9RHOB</name>
<sequence>MPDPIVLGFDTSAAHCAAALLCGDTVLAQTHQDMTRGQAERLFPILQSMLTEAGLGWADLTAIGVGIGPGNFTGIRVAVAAARGLSLSLGIPAIGIGATEAAAFGVERPCRIVIPSRRDQVIWQDFTGSHMDGESRPQQAANGALPPGPAPAAPAVPLAEGIARLAMARRHQPVPRPAPIYLRPADAAPPSDPPPVILP</sequence>
<dbReference type="NCBIfam" id="TIGR03725">
    <property type="entry name" value="T6A_YeaZ"/>
    <property type="match status" value="1"/>
</dbReference>
<evidence type="ECO:0000259" key="2">
    <source>
        <dbReference type="Pfam" id="PF00814"/>
    </source>
</evidence>
<gene>
    <name evidence="3" type="primary">tsaB</name>
    <name evidence="3" type="ORF">PAF17_04945</name>
</gene>
<dbReference type="PANTHER" id="PTHR11735:SF11">
    <property type="entry name" value="TRNA THREONYLCARBAMOYLADENOSINE BIOSYNTHESIS PROTEIN TSAB"/>
    <property type="match status" value="1"/>
</dbReference>
<protein>
    <submittedName>
        <fullName evidence="3">tRNA (Adenosine(37)-N6)-threonylcarbamoyltransferase complex dimerization subunit type 1 TsaB</fullName>
        <ecNumber evidence="3">2.3.1.234</ecNumber>
    </submittedName>
</protein>
<accession>A0ABT4ZBW1</accession>
<evidence type="ECO:0000313" key="3">
    <source>
        <dbReference type="EMBL" id="MDB6176853.1"/>
    </source>
</evidence>
<feature type="domain" description="Gcp-like" evidence="2">
    <location>
        <begin position="36"/>
        <end position="126"/>
    </location>
</feature>
<dbReference type="InterPro" id="IPR022496">
    <property type="entry name" value="T6A_TsaB"/>
</dbReference>
<evidence type="ECO:0000313" key="4">
    <source>
        <dbReference type="Proteomes" id="UP001165641"/>
    </source>
</evidence>
<dbReference type="EC" id="2.3.1.234" evidence="3"/>
<dbReference type="Pfam" id="PF00814">
    <property type="entry name" value="TsaD"/>
    <property type="match status" value="1"/>
</dbReference>
<dbReference type="InterPro" id="IPR000905">
    <property type="entry name" value="Gcp-like_dom"/>
</dbReference>
<dbReference type="RefSeq" id="WP_271887971.1">
    <property type="nucleotide sequence ID" value="NZ_JAQBIE010000004.1"/>
</dbReference>
<dbReference type="PANTHER" id="PTHR11735">
    <property type="entry name" value="TRNA N6-ADENOSINE THREONYLCARBAMOYLTRANSFERASE"/>
    <property type="match status" value="1"/>
</dbReference>
<dbReference type="Proteomes" id="UP001165641">
    <property type="component" value="Unassembled WGS sequence"/>
</dbReference>